<feature type="chain" id="PRO_5031269165" evidence="1">
    <location>
        <begin position="24"/>
        <end position="173"/>
    </location>
</feature>
<proteinExistence type="predicted"/>
<keyword evidence="1" id="KW-0732">Signal</keyword>
<gene>
    <name evidence="2" type="ORF">HH212_14000</name>
</gene>
<keyword evidence="3" id="KW-1185">Reference proteome</keyword>
<evidence type="ECO:0000313" key="2">
    <source>
        <dbReference type="EMBL" id="QJE01007.1"/>
    </source>
</evidence>
<dbReference type="EMBL" id="CP051685">
    <property type="protein sequence ID" value="QJE01007.1"/>
    <property type="molecule type" value="Genomic_DNA"/>
</dbReference>
<reference evidence="2 3" key="1">
    <citation type="submission" date="2020-04" db="EMBL/GenBank/DDBJ databases">
        <title>Genome sequencing of novel species.</title>
        <authorList>
            <person name="Heo J."/>
            <person name="Kim S.-J."/>
            <person name="Kim J.-S."/>
            <person name="Hong S.-B."/>
            <person name="Kwon S.-W."/>
        </authorList>
    </citation>
    <scope>NUCLEOTIDE SEQUENCE [LARGE SCALE GENOMIC DNA]</scope>
    <source>
        <strain evidence="2 3">GN2-R2</strain>
    </source>
</reference>
<accession>A0A7Z2VX43</accession>
<dbReference type="KEGG" id="mfy:HH212_14000"/>
<name>A0A7Z2VX43_9BURK</name>
<evidence type="ECO:0000256" key="1">
    <source>
        <dbReference type="SAM" id="SignalP"/>
    </source>
</evidence>
<protein>
    <submittedName>
        <fullName evidence="2">Uncharacterized protein</fullName>
    </submittedName>
</protein>
<dbReference type="Proteomes" id="UP000502415">
    <property type="component" value="Chromosome"/>
</dbReference>
<evidence type="ECO:0000313" key="3">
    <source>
        <dbReference type="Proteomes" id="UP000502415"/>
    </source>
</evidence>
<organism evidence="2 3">
    <name type="scientific">Massilia forsythiae</name>
    <dbReference type="NCBI Taxonomy" id="2728020"/>
    <lineage>
        <taxon>Bacteria</taxon>
        <taxon>Pseudomonadati</taxon>
        <taxon>Pseudomonadota</taxon>
        <taxon>Betaproteobacteria</taxon>
        <taxon>Burkholderiales</taxon>
        <taxon>Oxalobacteraceae</taxon>
        <taxon>Telluria group</taxon>
        <taxon>Massilia</taxon>
    </lineage>
</organism>
<dbReference type="AlphaFoldDB" id="A0A7Z2VX43"/>
<sequence>MTKHFKPILMLAAMITGATTAHAGSPDGLSIAAVSNASGTPYTKAVKQFVVDHKAEKVADCNETMLNVANVYFTNLPPQLTGDLAMAAVSDKAKRKRLGKLLTGFRDATLKHGFDGALAYEVKGQQLHLYGISGDTDEKILMSRLTLDDAKDQKKFNVAVCKAVARLAVLAAP</sequence>
<dbReference type="RefSeq" id="WP_170203036.1">
    <property type="nucleotide sequence ID" value="NZ_CP051685.1"/>
</dbReference>
<feature type="signal peptide" evidence="1">
    <location>
        <begin position="1"/>
        <end position="23"/>
    </location>
</feature>